<dbReference type="InterPro" id="IPR006674">
    <property type="entry name" value="HD_domain"/>
</dbReference>
<feature type="domain" description="HD" evidence="1">
    <location>
        <begin position="31"/>
        <end position="118"/>
    </location>
</feature>
<proteinExistence type="predicted"/>
<dbReference type="Proteomes" id="UP001595961">
    <property type="component" value="Unassembled WGS sequence"/>
</dbReference>
<dbReference type="PANTHER" id="PTHR35569">
    <property type="entry name" value="CYANAMIDE HYDRATASE DDI2-RELATED"/>
    <property type="match status" value="1"/>
</dbReference>
<reference evidence="3" key="1">
    <citation type="journal article" date="2019" name="Int. J. Syst. Evol. Microbiol.">
        <title>The Global Catalogue of Microorganisms (GCM) 10K type strain sequencing project: providing services to taxonomists for standard genome sequencing and annotation.</title>
        <authorList>
            <consortium name="The Broad Institute Genomics Platform"/>
            <consortium name="The Broad Institute Genome Sequencing Center for Infectious Disease"/>
            <person name="Wu L."/>
            <person name="Ma J."/>
        </authorList>
    </citation>
    <scope>NUCLEOTIDE SEQUENCE [LARGE SCALE GENOMIC DNA]</scope>
    <source>
        <strain evidence="3">CCM 4481</strain>
    </source>
</reference>
<protein>
    <submittedName>
        <fullName evidence="2">HD domain-containing protein</fullName>
    </submittedName>
</protein>
<accession>A0ABV9C211</accession>
<evidence type="ECO:0000259" key="1">
    <source>
        <dbReference type="Pfam" id="PF01966"/>
    </source>
</evidence>
<evidence type="ECO:0000313" key="2">
    <source>
        <dbReference type="EMBL" id="MFC4527000.1"/>
    </source>
</evidence>
<dbReference type="RefSeq" id="WP_266148902.1">
    <property type="nucleotide sequence ID" value="NZ_CP064028.1"/>
</dbReference>
<comment type="caution">
    <text evidence="2">The sequence shown here is derived from an EMBL/GenBank/DDBJ whole genome shotgun (WGS) entry which is preliminary data.</text>
</comment>
<sequence>MTTIAGIQIPDSQLAREVTDLVRDTETDLLFHHSRRVFLFGALTGKKQQRVFDAELLYVAAMFHDMGLMPAHSRPDKRFEVDGANTAADFLRRHGIAENAIDLVWTSIALHTTPGIPEFMKPEVALLTAGVEMDVMGLGFPKVDEGDRALIVEAHPRGTQFKQDIIEAFYQGIRHKPETTFGNVKADVMALKDPHFHRGNFCNIILGSAWPS</sequence>
<keyword evidence="3" id="KW-1185">Reference proteome</keyword>
<evidence type="ECO:0000313" key="3">
    <source>
        <dbReference type="Proteomes" id="UP001595961"/>
    </source>
</evidence>
<organism evidence="2 3">
    <name type="scientific">Dyella halodurans</name>
    <dbReference type="NCBI Taxonomy" id="1920171"/>
    <lineage>
        <taxon>Bacteria</taxon>
        <taxon>Pseudomonadati</taxon>
        <taxon>Pseudomonadota</taxon>
        <taxon>Gammaproteobacteria</taxon>
        <taxon>Lysobacterales</taxon>
        <taxon>Rhodanobacteraceae</taxon>
        <taxon>Dyella</taxon>
    </lineage>
</organism>
<dbReference type="Pfam" id="PF01966">
    <property type="entry name" value="HD"/>
    <property type="match status" value="1"/>
</dbReference>
<name>A0ABV9C211_9GAMM</name>
<dbReference type="Gene3D" id="1.10.3210.10">
    <property type="entry name" value="Hypothetical protein af1432"/>
    <property type="match status" value="1"/>
</dbReference>
<dbReference type="SUPFAM" id="SSF109604">
    <property type="entry name" value="HD-domain/PDEase-like"/>
    <property type="match status" value="1"/>
</dbReference>
<dbReference type="PANTHER" id="PTHR35569:SF1">
    <property type="entry name" value="CYANAMIDE HYDRATASE DDI2-RELATED"/>
    <property type="match status" value="1"/>
</dbReference>
<gene>
    <name evidence="2" type="ORF">ACFO5W_10195</name>
</gene>
<dbReference type="EMBL" id="JBHSGA010000017">
    <property type="protein sequence ID" value="MFC4527000.1"/>
    <property type="molecule type" value="Genomic_DNA"/>
</dbReference>